<dbReference type="GO" id="GO:0016020">
    <property type="term" value="C:membrane"/>
    <property type="evidence" value="ECO:0007669"/>
    <property type="project" value="UniProtKB-SubCell"/>
</dbReference>
<reference evidence="7" key="1">
    <citation type="submission" date="2021-11" db="EMBL/GenBank/DDBJ databases">
        <authorList>
            <consortium name="Genoscope - CEA"/>
            <person name="William W."/>
        </authorList>
    </citation>
    <scope>NUCLEOTIDE SEQUENCE</scope>
</reference>
<dbReference type="InterPro" id="IPR049452">
    <property type="entry name" value="Anoctamin_TM"/>
</dbReference>
<feature type="transmembrane region" description="Helical" evidence="5">
    <location>
        <begin position="256"/>
        <end position="289"/>
    </location>
</feature>
<evidence type="ECO:0000256" key="4">
    <source>
        <dbReference type="ARBA" id="ARBA00023136"/>
    </source>
</evidence>
<evidence type="ECO:0000256" key="5">
    <source>
        <dbReference type="SAM" id="Phobius"/>
    </source>
</evidence>
<accession>A0A8J2SHW5</accession>
<keyword evidence="8" id="KW-1185">Reference proteome</keyword>
<dbReference type="EMBL" id="CAKKNE010000004">
    <property type="protein sequence ID" value="CAH0372958.1"/>
    <property type="molecule type" value="Genomic_DNA"/>
</dbReference>
<evidence type="ECO:0000256" key="1">
    <source>
        <dbReference type="ARBA" id="ARBA00004141"/>
    </source>
</evidence>
<feature type="transmembrane region" description="Helical" evidence="5">
    <location>
        <begin position="381"/>
        <end position="401"/>
    </location>
</feature>
<feature type="transmembrane region" description="Helical" evidence="5">
    <location>
        <begin position="584"/>
        <end position="607"/>
    </location>
</feature>
<dbReference type="PANTHER" id="PTHR12308">
    <property type="entry name" value="ANOCTAMIN"/>
    <property type="match status" value="1"/>
</dbReference>
<feature type="transmembrane region" description="Helical" evidence="5">
    <location>
        <begin position="358"/>
        <end position="375"/>
    </location>
</feature>
<protein>
    <recommendedName>
        <fullName evidence="6">Anoctamin transmembrane domain-containing protein</fullName>
    </recommendedName>
</protein>
<gene>
    <name evidence="7" type="ORF">PECAL_4P01200</name>
</gene>
<dbReference type="Proteomes" id="UP000789595">
    <property type="component" value="Unassembled WGS sequence"/>
</dbReference>
<dbReference type="Pfam" id="PF04547">
    <property type="entry name" value="Anoctamin"/>
    <property type="match status" value="1"/>
</dbReference>
<proteinExistence type="predicted"/>
<evidence type="ECO:0000256" key="2">
    <source>
        <dbReference type="ARBA" id="ARBA00022692"/>
    </source>
</evidence>
<dbReference type="PANTHER" id="PTHR12308:SF73">
    <property type="entry name" value="ANOCTAMIN"/>
    <property type="match status" value="1"/>
</dbReference>
<evidence type="ECO:0000313" key="7">
    <source>
        <dbReference type="EMBL" id="CAH0372958.1"/>
    </source>
</evidence>
<dbReference type="OrthoDB" id="296386at2759"/>
<organism evidence="7 8">
    <name type="scientific">Pelagomonas calceolata</name>
    <dbReference type="NCBI Taxonomy" id="35677"/>
    <lineage>
        <taxon>Eukaryota</taxon>
        <taxon>Sar</taxon>
        <taxon>Stramenopiles</taxon>
        <taxon>Ochrophyta</taxon>
        <taxon>Pelagophyceae</taxon>
        <taxon>Pelagomonadales</taxon>
        <taxon>Pelagomonadaceae</taxon>
        <taxon>Pelagomonas</taxon>
    </lineage>
</organism>
<feature type="transmembrane region" description="Helical" evidence="5">
    <location>
        <begin position="534"/>
        <end position="557"/>
    </location>
</feature>
<feature type="transmembrane region" description="Helical" evidence="5">
    <location>
        <begin position="619"/>
        <end position="636"/>
    </location>
</feature>
<feature type="transmembrane region" description="Helical" evidence="5">
    <location>
        <begin position="225"/>
        <end position="244"/>
    </location>
</feature>
<dbReference type="InterPro" id="IPR007632">
    <property type="entry name" value="Anoctamin"/>
</dbReference>
<keyword evidence="2 5" id="KW-0812">Transmembrane</keyword>
<keyword evidence="3 5" id="KW-1133">Transmembrane helix</keyword>
<comment type="caution">
    <text evidence="7">The sequence shown here is derived from an EMBL/GenBank/DDBJ whole genome shotgun (WGS) entry which is preliminary data.</text>
</comment>
<sequence>MAQYHVAVVLDTGAATAMRLTDAESVAKRLLTRFADAGLETARVSGADDRSVILVRLPDAEAARVAEAYGATAPIDAAALQRRAAASSTYFCGDASLGKTRGERGSCRRLLGSIFGFGGGKGARNPYAFLHAPYKAALAPLLASDALEDPLRVALAWRAAGAAAAVDEGNGAPWAGLPSLVARGDAVAAFPLHDEGRRAALAEAAKDGVHTVWSRSYGRFAERDLARYFGSSVAFYFCWLSHYASWLRYLAAAGLALVGVVACAPAGPVIAFARLGAAAFMAVWCALLCRSWHAREGRLALRWGTLAAAKLRGVRPRATRAAFRGAAGALDPVTGRADRSYFPASVRARRRFVSRIRLAFDVLIALLNVVFWKAVHVRLRAAGLPGVIATVGNAVAVFFLNERAMDTATRRADAENHALDADYDSAIFEYVLAFRVINSYAQIFYVAFVQRALEGGCGHRDCFAAVGHTAVVFFAVQLTLGNFLELGPATRAAAAAAAAAPSGDAAATAARQYALAESPDVDTLDDYLELTIQFGYCVLFFVAAPVAPFLALLSNVLEAKVDLLKRVAKRRPVPTLDATTIQSYTSACLALGAAAVLTNAALLLYVAPGGRDVLNSQPRAVAIVLASMVAVARFAYAGRGKLPGDVELQLQRNEYVLSTDAKLLSPVERAAPGRGEP</sequence>
<dbReference type="AlphaFoldDB" id="A0A8J2SHW5"/>
<comment type="subcellular location">
    <subcellularLocation>
        <location evidence="1">Membrane</location>
        <topology evidence="1">Multi-pass membrane protein</topology>
    </subcellularLocation>
</comment>
<dbReference type="GO" id="GO:0005254">
    <property type="term" value="F:chloride channel activity"/>
    <property type="evidence" value="ECO:0007669"/>
    <property type="project" value="TreeGrafter"/>
</dbReference>
<feature type="domain" description="Anoctamin transmembrane" evidence="6">
    <location>
        <begin position="227"/>
        <end position="607"/>
    </location>
</feature>
<evidence type="ECO:0000259" key="6">
    <source>
        <dbReference type="Pfam" id="PF04547"/>
    </source>
</evidence>
<evidence type="ECO:0000313" key="8">
    <source>
        <dbReference type="Proteomes" id="UP000789595"/>
    </source>
</evidence>
<keyword evidence="4 5" id="KW-0472">Membrane</keyword>
<name>A0A8J2SHW5_9STRA</name>
<evidence type="ECO:0000256" key="3">
    <source>
        <dbReference type="ARBA" id="ARBA00022989"/>
    </source>
</evidence>